<dbReference type="PANTHER" id="PTHR21581:SF6">
    <property type="entry name" value="TRAFFICKING PROTEIN PARTICLE COMPLEX SUBUNIT 12"/>
    <property type="match status" value="1"/>
</dbReference>
<keyword evidence="1" id="KW-0472">Membrane</keyword>
<evidence type="ECO:0000313" key="3">
    <source>
        <dbReference type="EMBL" id="OIO32768.1"/>
    </source>
</evidence>
<dbReference type="GO" id="GO:0006508">
    <property type="term" value="P:proteolysis"/>
    <property type="evidence" value="ECO:0007669"/>
    <property type="project" value="InterPro"/>
</dbReference>
<proteinExistence type="predicted"/>
<reference evidence="3 4" key="1">
    <citation type="journal article" date="2016" name="Environ. Microbiol.">
        <title>Genomic resolution of a cold subsurface aquifer community provides metabolic insights for novel microbes adapted to high CO concentrations.</title>
        <authorList>
            <person name="Probst A.J."/>
            <person name="Castelle C.J."/>
            <person name="Singh A."/>
            <person name="Brown C.T."/>
            <person name="Anantharaman K."/>
            <person name="Sharon I."/>
            <person name="Hug L.A."/>
            <person name="Burstein D."/>
            <person name="Emerson J.B."/>
            <person name="Thomas B.C."/>
            <person name="Banfield J.F."/>
        </authorList>
    </citation>
    <scope>NUCLEOTIDE SEQUENCE [LARGE SCALE GENOMIC DNA]</scope>
    <source>
        <strain evidence="3">CG1_02_47_685</strain>
    </source>
</reference>
<dbReference type="Gene3D" id="3.40.710.10">
    <property type="entry name" value="DD-peptidase/beta-lactamase superfamily"/>
    <property type="match status" value="1"/>
</dbReference>
<dbReference type="Proteomes" id="UP000183206">
    <property type="component" value="Unassembled WGS sequence"/>
</dbReference>
<keyword evidence="1" id="KW-0812">Transmembrane</keyword>
<dbReference type="InterPro" id="IPR001967">
    <property type="entry name" value="Peptidase_S11_N"/>
</dbReference>
<dbReference type="GO" id="GO:0009002">
    <property type="term" value="F:serine-type D-Ala-D-Ala carboxypeptidase activity"/>
    <property type="evidence" value="ECO:0007669"/>
    <property type="project" value="InterPro"/>
</dbReference>
<dbReference type="SUPFAM" id="SSF56601">
    <property type="entry name" value="beta-lactamase/transpeptidase-like"/>
    <property type="match status" value="1"/>
</dbReference>
<protein>
    <recommendedName>
        <fullName evidence="2">Peptidase S11 D-alanyl-D-alanine carboxypeptidase A N-terminal domain-containing protein</fullName>
    </recommendedName>
</protein>
<feature type="domain" description="Peptidase S11 D-alanyl-D-alanine carboxypeptidase A N-terminal" evidence="2">
    <location>
        <begin position="66"/>
        <end position="298"/>
    </location>
</feature>
<dbReference type="STRING" id="1805282.AUJ44_01725"/>
<keyword evidence="1" id="KW-1133">Transmembrane helix</keyword>
<feature type="transmembrane region" description="Helical" evidence="1">
    <location>
        <begin position="12"/>
        <end position="33"/>
    </location>
</feature>
<evidence type="ECO:0000313" key="4">
    <source>
        <dbReference type="Proteomes" id="UP000183206"/>
    </source>
</evidence>
<dbReference type="AlphaFoldDB" id="A0A1J4V9N6"/>
<dbReference type="EMBL" id="MNVO01000027">
    <property type="protein sequence ID" value="OIO32768.1"/>
    <property type="molecule type" value="Genomic_DNA"/>
</dbReference>
<dbReference type="InterPro" id="IPR012338">
    <property type="entry name" value="Beta-lactam/transpept-like"/>
</dbReference>
<organism evidence="3 4">
    <name type="scientific">Candidatus Nomurabacteria bacterium CG1_02_47_685</name>
    <dbReference type="NCBI Taxonomy" id="1805282"/>
    <lineage>
        <taxon>Bacteria</taxon>
        <taxon>Candidatus Nomuraibacteriota</taxon>
    </lineage>
</organism>
<dbReference type="PANTHER" id="PTHR21581">
    <property type="entry name" value="D-ALANYL-D-ALANINE CARBOXYPEPTIDASE"/>
    <property type="match status" value="1"/>
</dbReference>
<evidence type="ECO:0000259" key="2">
    <source>
        <dbReference type="Pfam" id="PF00768"/>
    </source>
</evidence>
<sequence length="326" mass="35217">MKQFFKKIEREDIHMFGAMFLVGILFVAIFPYVGIDDLGHASKLEEASVHEVLIEKEAADPFDEIELEAIAAYVFDIRNDVSLFAHNENERLPLASVTKVMTAVIASDLIPKSTVVTVHSGDIALDGDSGLHVGEQWRLSDLIDFTLTTSSNDGASAIASVAGSYGQVDYGMSVEEAKSLFVAAMNEKAVSIPLPNTVFFNETGLDVDDVTSGAYGTAKDMTTLFAYAVRNYQQIFESTSYREFVAQSLSEISHSASNTNEMIGKIPGLIASKTGFTDLAGGNLVVVFDAGLMRPIAISILGSSEEGRFSDMKKLVDASVHKVSTE</sequence>
<dbReference type="Pfam" id="PF00768">
    <property type="entry name" value="Peptidase_S11"/>
    <property type="match status" value="1"/>
</dbReference>
<accession>A0A1J4V9N6</accession>
<evidence type="ECO:0000256" key="1">
    <source>
        <dbReference type="SAM" id="Phobius"/>
    </source>
</evidence>
<name>A0A1J4V9N6_9BACT</name>
<comment type="caution">
    <text evidence="3">The sequence shown here is derived from an EMBL/GenBank/DDBJ whole genome shotgun (WGS) entry which is preliminary data.</text>
</comment>
<gene>
    <name evidence="3" type="ORF">AUJ44_01725</name>
</gene>